<feature type="domain" description="AMP-dependent synthetase/ligase" evidence="7">
    <location>
        <begin position="105"/>
        <end position="518"/>
    </location>
</feature>
<evidence type="ECO:0000256" key="4">
    <source>
        <dbReference type="ARBA" id="ARBA00022840"/>
    </source>
</evidence>
<dbReference type="OrthoDB" id="1700726at2759"/>
<dbReference type="PANTHER" id="PTHR43272">
    <property type="entry name" value="LONG-CHAIN-FATTY-ACID--COA LIGASE"/>
    <property type="match status" value="1"/>
</dbReference>
<reference evidence="8 9" key="1">
    <citation type="journal article" date="2013" name="PLoS Genet.">
        <title>The genome and development-dependent transcriptomes of Pyronema confluens: a window into fungal evolution.</title>
        <authorList>
            <person name="Traeger S."/>
            <person name="Altegoer F."/>
            <person name="Freitag M."/>
            <person name="Gabaldon T."/>
            <person name="Kempken F."/>
            <person name="Kumar A."/>
            <person name="Marcet-Houben M."/>
            <person name="Poggeler S."/>
            <person name="Stajich J.E."/>
            <person name="Nowrousian M."/>
        </authorList>
    </citation>
    <scope>NUCLEOTIDE SEQUENCE [LARGE SCALE GENOMIC DNA]</scope>
    <source>
        <strain evidence="9">CBS 100304</strain>
        <tissue evidence="8">Vegetative mycelium</tissue>
    </source>
</reference>
<evidence type="ECO:0000313" key="8">
    <source>
        <dbReference type="EMBL" id="CCX06846.1"/>
    </source>
</evidence>
<dbReference type="Proteomes" id="UP000018144">
    <property type="component" value="Unassembled WGS sequence"/>
</dbReference>
<dbReference type="GO" id="GO:0004467">
    <property type="term" value="F:long-chain fatty acid-CoA ligase activity"/>
    <property type="evidence" value="ECO:0007669"/>
    <property type="project" value="UniProtKB-EC"/>
</dbReference>
<keyword evidence="2 8" id="KW-0436">Ligase</keyword>
<dbReference type="AlphaFoldDB" id="U4KY14"/>
<sequence length="696" mass="76878">MTQKRPVLYPVASKKGPYSLQVPGVEPKEGEGIPRRHPGSIDRLVSTPDPDVRTVYDIVVRGAKKFGTSECMGRREMIKTHVEKKMIKKVVDGVETEVPKEWVYYEKGGYTFKNFIEYKETVDTCGAGLRALGLNKNDRVHIYAGTSAEWLTMSHGCASQSLPIVTAYDTLGESGLQHSLVQTGAQAIFLDPHLLKNLVSPLKEATQIKYIIYNNTTEEVKQADIEKLQAAHPHLTIVSWDALLQMGRENPVEPVLPDPEDLCCIMYTSGSTGTPKGVPLKHRNVIAAVAGVTTIVEPYIGQGDYILNFLPLAHILELVFENSIIVWGAAMGYGSPRTLSDRTMRNCKGDIRELRPTVLVAVPAVWETVKKGIMDQLTKQSGLKQKMFWGAMSLKGTLLNLGLPGVSMLDNIVFKKIKEATGGRMRVCMNGGGPIAKETHYFISMAIAPMIMGYGLTETAAMCCLMDPAEWDNDSLGNLTSSVEVKLVDFPEAGYFTNRIPEQGEVWIRGDSVADGYFMNDEETAAAFENGWFKTGDIGEWDANGHLKLIDRKKNLVKTLNGEYIALEKLESIYRSTPVVQNILVYADERQTKPVAIIFPNEPVLKKLAEQHGIEGDHLEQLVHNQKLTSIVLSQLLQQGKKGGLGGIELLHGVVMTDEEWTPQNGLVTSAQKLNRKGIVANHKKEIENAYGSTSQ</sequence>
<dbReference type="GO" id="GO:0035336">
    <property type="term" value="P:long-chain fatty-acyl-CoA metabolic process"/>
    <property type="evidence" value="ECO:0007669"/>
    <property type="project" value="TreeGrafter"/>
</dbReference>
<dbReference type="GO" id="GO:0005886">
    <property type="term" value="C:plasma membrane"/>
    <property type="evidence" value="ECO:0007669"/>
    <property type="project" value="TreeGrafter"/>
</dbReference>
<keyword evidence="4" id="KW-0067">ATP-binding</keyword>
<evidence type="ECO:0000259" key="7">
    <source>
        <dbReference type="Pfam" id="PF00501"/>
    </source>
</evidence>
<evidence type="ECO:0000256" key="6">
    <source>
        <dbReference type="SAM" id="MobiDB-lite"/>
    </source>
</evidence>
<dbReference type="OMA" id="KIFQWAA"/>
<comment type="similarity">
    <text evidence="1">Belongs to the ATP-dependent AMP-binding enzyme family.</text>
</comment>
<proteinExistence type="inferred from homology"/>
<dbReference type="PROSITE" id="PS00455">
    <property type="entry name" value="AMP_BINDING"/>
    <property type="match status" value="1"/>
</dbReference>
<accession>U4KY14</accession>
<dbReference type="eggNOG" id="KOG1180">
    <property type="taxonomic scope" value="Eukaryota"/>
</dbReference>
<feature type="region of interest" description="Disordered" evidence="6">
    <location>
        <begin position="20"/>
        <end position="41"/>
    </location>
</feature>
<dbReference type="InterPro" id="IPR020845">
    <property type="entry name" value="AMP-binding_CS"/>
</dbReference>
<dbReference type="GO" id="GO:0005524">
    <property type="term" value="F:ATP binding"/>
    <property type="evidence" value="ECO:0007669"/>
    <property type="project" value="UniProtKB-KW"/>
</dbReference>
<comment type="catalytic activity">
    <reaction evidence="5">
        <text>a long-chain fatty acid + ATP + CoA = a long-chain fatty acyl-CoA + AMP + diphosphate</text>
        <dbReference type="Rhea" id="RHEA:15421"/>
        <dbReference type="ChEBI" id="CHEBI:30616"/>
        <dbReference type="ChEBI" id="CHEBI:33019"/>
        <dbReference type="ChEBI" id="CHEBI:57287"/>
        <dbReference type="ChEBI" id="CHEBI:57560"/>
        <dbReference type="ChEBI" id="CHEBI:83139"/>
        <dbReference type="ChEBI" id="CHEBI:456215"/>
        <dbReference type="EC" id="6.2.1.3"/>
    </reaction>
</comment>
<dbReference type="InterPro" id="IPR000873">
    <property type="entry name" value="AMP-dep_synth/lig_dom"/>
</dbReference>
<gene>
    <name evidence="8" type="ORF">PCON_06433</name>
</gene>
<keyword evidence="9" id="KW-1185">Reference proteome</keyword>
<name>U4KY14_PYROM</name>
<evidence type="ECO:0000256" key="3">
    <source>
        <dbReference type="ARBA" id="ARBA00022741"/>
    </source>
</evidence>
<dbReference type="Gene3D" id="3.40.50.12780">
    <property type="entry name" value="N-terminal domain of ligase-like"/>
    <property type="match status" value="1"/>
</dbReference>
<dbReference type="GO" id="GO:0005783">
    <property type="term" value="C:endoplasmic reticulum"/>
    <property type="evidence" value="ECO:0007669"/>
    <property type="project" value="TreeGrafter"/>
</dbReference>
<protein>
    <submittedName>
        <fullName evidence="8">Similar to Long-chain-fatty-acid--CoA ligase 1 acc. no. P30624</fullName>
    </submittedName>
</protein>
<evidence type="ECO:0000256" key="5">
    <source>
        <dbReference type="ARBA" id="ARBA00036813"/>
    </source>
</evidence>
<dbReference type="STRING" id="1076935.U4KY14"/>
<evidence type="ECO:0000256" key="2">
    <source>
        <dbReference type="ARBA" id="ARBA00022598"/>
    </source>
</evidence>
<dbReference type="PANTHER" id="PTHR43272:SF83">
    <property type="entry name" value="ACYL-COA SYNTHETASE LONG-CHAIN, ISOFORM J"/>
    <property type="match status" value="1"/>
</dbReference>
<dbReference type="InterPro" id="IPR042099">
    <property type="entry name" value="ANL_N_sf"/>
</dbReference>
<dbReference type="GO" id="GO:0005811">
    <property type="term" value="C:lipid droplet"/>
    <property type="evidence" value="ECO:0007669"/>
    <property type="project" value="TreeGrafter"/>
</dbReference>
<dbReference type="EMBL" id="HF935319">
    <property type="protein sequence ID" value="CCX06846.1"/>
    <property type="molecule type" value="Genomic_DNA"/>
</dbReference>
<evidence type="ECO:0000313" key="9">
    <source>
        <dbReference type="Proteomes" id="UP000018144"/>
    </source>
</evidence>
<evidence type="ECO:0000256" key="1">
    <source>
        <dbReference type="ARBA" id="ARBA00006432"/>
    </source>
</evidence>
<dbReference type="Pfam" id="PF00501">
    <property type="entry name" value="AMP-binding"/>
    <property type="match status" value="1"/>
</dbReference>
<keyword evidence="3" id="KW-0547">Nucleotide-binding</keyword>
<dbReference type="SUPFAM" id="SSF56801">
    <property type="entry name" value="Acetyl-CoA synthetase-like"/>
    <property type="match status" value="1"/>
</dbReference>
<organism evidence="8 9">
    <name type="scientific">Pyronema omphalodes (strain CBS 100304)</name>
    <name type="common">Pyronema confluens</name>
    <dbReference type="NCBI Taxonomy" id="1076935"/>
    <lineage>
        <taxon>Eukaryota</taxon>
        <taxon>Fungi</taxon>
        <taxon>Dikarya</taxon>
        <taxon>Ascomycota</taxon>
        <taxon>Pezizomycotina</taxon>
        <taxon>Pezizomycetes</taxon>
        <taxon>Pezizales</taxon>
        <taxon>Pyronemataceae</taxon>
        <taxon>Pyronema</taxon>
    </lineage>
</organism>